<feature type="compositionally biased region" description="Basic and acidic residues" evidence="1">
    <location>
        <begin position="42"/>
        <end position="51"/>
    </location>
</feature>
<comment type="caution">
    <text evidence="2">The sequence shown here is derived from an EMBL/GenBank/DDBJ whole genome shotgun (WGS) entry which is preliminary data.</text>
</comment>
<accession>A0A644ZES5</accession>
<gene>
    <name evidence="2" type="ORF">SDC9_86028</name>
</gene>
<reference evidence="2" key="1">
    <citation type="submission" date="2019-08" db="EMBL/GenBank/DDBJ databases">
        <authorList>
            <person name="Kucharzyk K."/>
            <person name="Murdoch R.W."/>
            <person name="Higgins S."/>
            <person name="Loffler F."/>
        </authorList>
    </citation>
    <scope>NUCLEOTIDE SEQUENCE</scope>
</reference>
<protein>
    <submittedName>
        <fullName evidence="2">Uncharacterized protein</fullName>
    </submittedName>
</protein>
<feature type="region of interest" description="Disordered" evidence="1">
    <location>
        <begin position="34"/>
        <end position="54"/>
    </location>
</feature>
<sequence length="119" mass="13022">MADLSELLGGMLKDPENADKLRRIASMFAGGDESAPFIPAGRENRDGEHGGGDGAETAALLMKVMPLISQYADGDRDPKVQLLYALRPYLTGDRRDRLEDAVMFLKLSRLVGPAKELFE</sequence>
<name>A0A644ZES5_9ZZZZ</name>
<proteinExistence type="predicted"/>
<dbReference type="AlphaFoldDB" id="A0A644ZES5"/>
<evidence type="ECO:0000313" key="2">
    <source>
        <dbReference type="EMBL" id="MPM39395.1"/>
    </source>
</evidence>
<evidence type="ECO:0000256" key="1">
    <source>
        <dbReference type="SAM" id="MobiDB-lite"/>
    </source>
</evidence>
<organism evidence="2">
    <name type="scientific">bioreactor metagenome</name>
    <dbReference type="NCBI Taxonomy" id="1076179"/>
    <lineage>
        <taxon>unclassified sequences</taxon>
        <taxon>metagenomes</taxon>
        <taxon>ecological metagenomes</taxon>
    </lineage>
</organism>
<dbReference type="EMBL" id="VSSQ01008624">
    <property type="protein sequence ID" value="MPM39395.1"/>
    <property type="molecule type" value="Genomic_DNA"/>
</dbReference>